<dbReference type="VEuPathDB" id="VectorBase:SCAU008922"/>
<evidence type="ECO:0000313" key="3">
    <source>
        <dbReference type="Proteomes" id="UP000095300"/>
    </source>
</evidence>
<dbReference type="GO" id="GO:0016020">
    <property type="term" value="C:membrane"/>
    <property type="evidence" value="ECO:0007669"/>
    <property type="project" value="TreeGrafter"/>
</dbReference>
<dbReference type="InterPro" id="IPR036865">
    <property type="entry name" value="CRAL-TRIO_dom_sf"/>
</dbReference>
<dbReference type="Proteomes" id="UP000095300">
    <property type="component" value="Unassembled WGS sequence"/>
</dbReference>
<dbReference type="PANTHER" id="PTHR10174">
    <property type="entry name" value="ALPHA-TOCOPHEROL TRANSFER PROTEIN-RELATED"/>
    <property type="match status" value="1"/>
</dbReference>
<sequence length="309" mass="35725">MLQVIPLSAELQKIANEELGEVPQRISEDLMVLKDWIALQPYLKARTDDQFLIQFLRGCKYSLEKAKNKIDKFYALKSKCPELFSVTNVDECSIRRFHNLGSVISLPIPLNDCGPRIYICRCTFDPRDFYVGDGLRYVTALNEIAMMSDPYTCICGTLYIMDFANSTTAHLMVLTPNIVRNLIQFFEKTIPVRIKAICIINLTPYAHKFCNMMLQYAPEKLKNRIHLCGTDLTELEEYLPRKYLPVEYGGENGSLDQLCKDYNKVWDEYREYFKENAQYGTDERLRVGKKIELDGDLGINGSFRKLDVD</sequence>
<dbReference type="Pfam" id="PF00650">
    <property type="entry name" value="CRAL_TRIO"/>
    <property type="match status" value="1"/>
</dbReference>
<gene>
    <name evidence="2" type="primary">106085652</name>
</gene>
<dbReference type="OrthoDB" id="6682367at2759"/>
<dbReference type="InterPro" id="IPR011074">
    <property type="entry name" value="CRAL/TRIO_N_dom"/>
</dbReference>
<reference evidence="2" key="1">
    <citation type="submission" date="2020-05" db="UniProtKB">
        <authorList>
            <consortium name="EnsemblMetazoa"/>
        </authorList>
    </citation>
    <scope>IDENTIFICATION</scope>
    <source>
        <strain evidence="2">USDA</strain>
    </source>
</reference>
<dbReference type="PROSITE" id="PS50191">
    <property type="entry name" value="CRAL_TRIO"/>
    <property type="match status" value="1"/>
</dbReference>
<dbReference type="SUPFAM" id="SSF52087">
    <property type="entry name" value="CRAL/TRIO domain"/>
    <property type="match status" value="1"/>
</dbReference>
<dbReference type="SUPFAM" id="SSF46938">
    <property type="entry name" value="CRAL/TRIO N-terminal domain"/>
    <property type="match status" value="1"/>
</dbReference>
<dbReference type="AlphaFoldDB" id="A0A1I8PKJ8"/>
<keyword evidence="3" id="KW-1185">Reference proteome</keyword>
<dbReference type="InterPro" id="IPR036273">
    <property type="entry name" value="CRAL/TRIO_N_dom_sf"/>
</dbReference>
<evidence type="ECO:0000259" key="1">
    <source>
        <dbReference type="PROSITE" id="PS50191"/>
    </source>
</evidence>
<dbReference type="Gene3D" id="1.10.8.20">
    <property type="entry name" value="N-terminal domain of phosphatidylinositol transfer protein sec14p"/>
    <property type="match status" value="1"/>
</dbReference>
<dbReference type="PRINTS" id="PR00180">
    <property type="entry name" value="CRETINALDHBP"/>
</dbReference>
<dbReference type="CDD" id="cd00170">
    <property type="entry name" value="SEC14"/>
    <property type="match status" value="1"/>
</dbReference>
<organism evidence="2 3">
    <name type="scientific">Stomoxys calcitrans</name>
    <name type="common">Stable fly</name>
    <name type="synonym">Conops calcitrans</name>
    <dbReference type="NCBI Taxonomy" id="35570"/>
    <lineage>
        <taxon>Eukaryota</taxon>
        <taxon>Metazoa</taxon>
        <taxon>Ecdysozoa</taxon>
        <taxon>Arthropoda</taxon>
        <taxon>Hexapoda</taxon>
        <taxon>Insecta</taxon>
        <taxon>Pterygota</taxon>
        <taxon>Neoptera</taxon>
        <taxon>Endopterygota</taxon>
        <taxon>Diptera</taxon>
        <taxon>Brachycera</taxon>
        <taxon>Muscomorpha</taxon>
        <taxon>Muscoidea</taxon>
        <taxon>Muscidae</taxon>
        <taxon>Stomoxys</taxon>
    </lineage>
</organism>
<dbReference type="InterPro" id="IPR001251">
    <property type="entry name" value="CRAL-TRIO_dom"/>
</dbReference>
<dbReference type="Gene3D" id="1.20.5.1200">
    <property type="entry name" value="Alpha-tocopherol transfer"/>
    <property type="match status" value="1"/>
</dbReference>
<dbReference type="GO" id="GO:1902936">
    <property type="term" value="F:phosphatidylinositol bisphosphate binding"/>
    <property type="evidence" value="ECO:0007669"/>
    <property type="project" value="TreeGrafter"/>
</dbReference>
<feature type="domain" description="CRAL-TRIO" evidence="1">
    <location>
        <begin position="160"/>
        <end position="256"/>
    </location>
</feature>
<dbReference type="SMART" id="SM01100">
    <property type="entry name" value="CRAL_TRIO_N"/>
    <property type="match status" value="1"/>
</dbReference>
<dbReference type="PANTHER" id="PTHR10174:SF216">
    <property type="entry name" value="CRAL-TRIO DOMAIN-CONTAINING PROTEIN-RELATED"/>
    <property type="match status" value="1"/>
</dbReference>
<evidence type="ECO:0000313" key="2">
    <source>
        <dbReference type="EnsemblMetazoa" id="SCAU008922-PA"/>
    </source>
</evidence>
<dbReference type="EnsemblMetazoa" id="SCAU008922-RA">
    <property type="protein sequence ID" value="SCAU008922-PA"/>
    <property type="gene ID" value="SCAU008922"/>
</dbReference>
<dbReference type="Gene3D" id="3.40.525.10">
    <property type="entry name" value="CRAL-TRIO lipid binding domain"/>
    <property type="match status" value="1"/>
</dbReference>
<dbReference type="SMART" id="SM00516">
    <property type="entry name" value="SEC14"/>
    <property type="match status" value="1"/>
</dbReference>
<accession>A0A1I8PKJ8</accession>
<protein>
    <recommendedName>
        <fullName evidence="1">CRAL-TRIO domain-containing protein</fullName>
    </recommendedName>
</protein>
<proteinExistence type="predicted"/>
<dbReference type="KEGG" id="scac:106085652"/>
<name>A0A1I8PKJ8_STOCA</name>